<dbReference type="KEGG" id="lth:KLTH0A05764g"/>
<dbReference type="STRING" id="559295.C5DBW0"/>
<reference evidence="2 3" key="1">
    <citation type="journal article" date="2009" name="Genome Res.">
        <title>Comparative genomics of protoploid Saccharomycetaceae.</title>
        <authorList>
            <consortium name="The Genolevures Consortium"/>
            <person name="Souciet J.-L."/>
            <person name="Dujon B."/>
            <person name="Gaillardin C."/>
            <person name="Johnston M."/>
            <person name="Baret P.V."/>
            <person name="Cliften P."/>
            <person name="Sherman D.J."/>
            <person name="Weissenbach J."/>
            <person name="Westhof E."/>
            <person name="Wincker P."/>
            <person name="Jubin C."/>
            <person name="Poulain J."/>
            <person name="Barbe V."/>
            <person name="Segurens B."/>
            <person name="Artiguenave F."/>
            <person name="Anthouard V."/>
            <person name="Vacherie B."/>
            <person name="Val M.-E."/>
            <person name="Fulton R.S."/>
            <person name="Minx P."/>
            <person name="Wilson R."/>
            <person name="Durrens P."/>
            <person name="Jean G."/>
            <person name="Marck C."/>
            <person name="Martin T."/>
            <person name="Nikolski M."/>
            <person name="Rolland T."/>
            <person name="Seret M.-L."/>
            <person name="Casaregola S."/>
            <person name="Despons L."/>
            <person name="Fairhead C."/>
            <person name="Fischer G."/>
            <person name="Lafontaine I."/>
            <person name="Leh V."/>
            <person name="Lemaire M."/>
            <person name="de Montigny J."/>
            <person name="Neuveglise C."/>
            <person name="Thierry A."/>
            <person name="Blanc-Lenfle I."/>
            <person name="Bleykasten C."/>
            <person name="Diffels J."/>
            <person name="Fritsch E."/>
            <person name="Frangeul L."/>
            <person name="Goeffon A."/>
            <person name="Jauniaux N."/>
            <person name="Kachouri-Lafond R."/>
            <person name="Payen C."/>
            <person name="Potier S."/>
            <person name="Pribylova L."/>
            <person name="Ozanne C."/>
            <person name="Richard G.-F."/>
            <person name="Sacerdot C."/>
            <person name="Straub M.-L."/>
            <person name="Talla E."/>
        </authorList>
    </citation>
    <scope>NUCLEOTIDE SEQUENCE [LARGE SCALE GENOMIC DNA]</scope>
    <source>
        <strain evidence="3">ATCC 56472 / CBS 6340 / NRRL Y-8284</strain>
    </source>
</reference>
<dbReference type="OMA" id="QFAYYKY"/>
<feature type="region of interest" description="Disordered" evidence="1">
    <location>
        <begin position="46"/>
        <end position="72"/>
    </location>
</feature>
<evidence type="ECO:0000256" key="1">
    <source>
        <dbReference type="SAM" id="MobiDB-lite"/>
    </source>
</evidence>
<sequence>MPAELERKPLGAVSQSRINQLKGRTHGKVGKPAATTKLPSIMSIIHQETSADTHAPETNTRGSELARPSKSAPECDFDLISEKLRIRMQLAHYKFKTKQGHLKFRQLQPAVPAVTLSAPAEGPRDASSGTTSPLSSSQRRSKPSRRLVGSQGALRTPVKPRTLSSHALAPRAAAESGQNTPMSVEAARSLIDLFTSQH</sequence>
<evidence type="ECO:0000313" key="3">
    <source>
        <dbReference type="Proteomes" id="UP000002036"/>
    </source>
</evidence>
<dbReference type="FunCoup" id="C5DBW0">
    <property type="interactions" value="96"/>
</dbReference>
<protein>
    <submittedName>
        <fullName evidence="2">KLTH0A05764p</fullName>
    </submittedName>
</protein>
<dbReference type="AlphaFoldDB" id="C5DBW0"/>
<evidence type="ECO:0000313" key="2">
    <source>
        <dbReference type="EMBL" id="CAR21267.1"/>
    </source>
</evidence>
<dbReference type="HOGENOM" id="CLU_1378348_0_0_1"/>
<dbReference type="GeneID" id="8290513"/>
<name>C5DBW0_LACTC</name>
<dbReference type="InParanoid" id="C5DBW0"/>
<dbReference type="OrthoDB" id="4061338at2759"/>
<keyword evidence="3" id="KW-1185">Reference proteome</keyword>
<gene>
    <name evidence="2" type="ordered locus">KLTH0A05764g</name>
</gene>
<proteinExistence type="predicted"/>
<dbReference type="Proteomes" id="UP000002036">
    <property type="component" value="Chromosome A"/>
</dbReference>
<dbReference type="RefSeq" id="XP_002551709.1">
    <property type="nucleotide sequence ID" value="XM_002551663.1"/>
</dbReference>
<accession>C5DBW0</accession>
<dbReference type="EMBL" id="CU928165">
    <property type="protein sequence ID" value="CAR21267.1"/>
    <property type="molecule type" value="Genomic_DNA"/>
</dbReference>
<feature type="compositionally biased region" description="Low complexity" evidence="1">
    <location>
        <begin position="127"/>
        <end position="138"/>
    </location>
</feature>
<feature type="region of interest" description="Disordered" evidence="1">
    <location>
        <begin position="116"/>
        <end position="183"/>
    </location>
</feature>
<organism evidence="2 3">
    <name type="scientific">Lachancea thermotolerans (strain ATCC 56472 / CBS 6340 / NRRL Y-8284)</name>
    <name type="common">Yeast</name>
    <name type="synonym">Kluyveromyces thermotolerans</name>
    <dbReference type="NCBI Taxonomy" id="559295"/>
    <lineage>
        <taxon>Eukaryota</taxon>
        <taxon>Fungi</taxon>
        <taxon>Dikarya</taxon>
        <taxon>Ascomycota</taxon>
        <taxon>Saccharomycotina</taxon>
        <taxon>Saccharomycetes</taxon>
        <taxon>Saccharomycetales</taxon>
        <taxon>Saccharomycetaceae</taxon>
        <taxon>Lachancea</taxon>
    </lineage>
</organism>